<protein>
    <submittedName>
        <fullName evidence="1">Uncharacterized protein</fullName>
    </submittedName>
</protein>
<reference evidence="1 2" key="1">
    <citation type="journal article" date="2019" name="Sci. Rep.">
        <title>A high-quality genome of Eragrostis curvula grass provides insights into Poaceae evolution and supports new strategies to enhance forage quality.</title>
        <authorList>
            <person name="Carballo J."/>
            <person name="Santos B.A.C.M."/>
            <person name="Zappacosta D."/>
            <person name="Garbus I."/>
            <person name="Selva J.P."/>
            <person name="Gallo C.A."/>
            <person name="Diaz A."/>
            <person name="Albertini E."/>
            <person name="Caccamo M."/>
            <person name="Echenique V."/>
        </authorList>
    </citation>
    <scope>NUCLEOTIDE SEQUENCE [LARGE SCALE GENOMIC DNA]</scope>
    <source>
        <strain evidence="2">cv. Victoria</strain>
        <tissue evidence="1">Leaf</tissue>
    </source>
</reference>
<accession>A0A5J9WBJ8</accession>
<dbReference type="Proteomes" id="UP000324897">
    <property type="component" value="Chromosome 5"/>
</dbReference>
<dbReference type="AlphaFoldDB" id="A0A5J9WBJ8"/>
<organism evidence="1 2">
    <name type="scientific">Eragrostis curvula</name>
    <name type="common">weeping love grass</name>
    <dbReference type="NCBI Taxonomy" id="38414"/>
    <lineage>
        <taxon>Eukaryota</taxon>
        <taxon>Viridiplantae</taxon>
        <taxon>Streptophyta</taxon>
        <taxon>Embryophyta</taxon>
        <taxon>Tracheophyta</taxon>
        <taxon>Spermatophyta</taxon>
        <taxon>Magnoliopsida</taxon>
        <taxon>Liliopsida</taxon>
        <taxon>Poales</taxon>
        <taxon>Poaceae</taxon>
        <taxon>PACMAD clade</taxon>
        <taxon>Chloridoideae</taxon>
        <taxon>Eragrostideae</taxon>
        <taxon>Eragrostidinae</taxon>
        <taxon>Eragrostis</taxon>
    </lineage>
</organism>
<feature type="non-terminal residue" evidence="1">
    <location>
        <position position="1"/>
    </location>
</feature>
<dbReference type="EMBL" id="RWGY01000004">
    <property type="protein sequence ID" value="TVU45351.1"/>
    <property type="molecule type" value="Genomic_DNA"/>
</dbReference>
<evidence type="ECO:0000313" key="1">
    <source>
        <dbReference type="EMBL" id="TVU45351.1"/>
    </source>
</evidence>
<proteinExistence type="predicted"/>
<dbReference type="InterPro" id="IPR012871">
    <property type="entry name" value="DUF1668_ORYSA"/>
</dbReference>
<comment type="caution">
    <text evidence="1">The sequence shown here is derived from an EMBL/GenBank/DDBJ whole genome shotgun (WGS) entry which is preliminary data.</text>
</comment>
<dbReference type="Gramene" id="TVU45351">
    <property type="protein sequence ID" value="TVU45351"/>
    <property type="gene ID" value="EJB05_04836"/>
</dbReference>
<name>A0A5J9WBJ8_9POAL</name>
<dbReference type="Pfam" id="PF07893">
    <property type="entry name" value="DUF1668"/>
    <property type="match status" value="1"/>
</dbReference>
<gene>
    <name evidence="1" type="ORF">EJB05_04836</name>
</gene>
<dbReference type="PANTHER" id="PTHR33085">
    <property type="entry name" value="OS12G0113100 PROTEIN-RELATED"/>
    <property type="match status" value="1"/>
</dbReference>
<keyword evidence="2" id="KW-1185">Reference proteome</keyword>
<evidence type="ECO:0000313" key="2">
    <source>
        <dbReference type="Proteomes" id="UP000324897"/>
    </source>
</evidence>
<sequence length="140" mass="15666">MSLHPKVVMGIDRNFISGGSMAMLDVHSREFTFSPEFKVLVNPVPDLTPTDGDLCYWRELPKPPFHREGVSCYGVCSDKNFIFVSISYNDSKEPATYTFNTAEMSSQWQLLGGWVLPFVGQVHFVSKLQVWVGLSLQGSG</sequence>